<dbReference type="GO" id="GO:0005886">
    <property type="term" value="C:plasma membrane"/>
    <property type="evidence" value="ECO:0007669"/>
    <property type="project" value="UniProtKB-SubCell"/>
</dbReference>
<dbReference type="GO" id="GO:0006865">
    <property type="term" value="P:amino acid transport"/>
    <property type="evidence" value="ECO:0007669"/>
    <property type="project" value="UniProtKB-KW"/>
</dbReference>
<keyword evidence="12" id="KW-1185">Reference proteome</keyword>
<evidence type="ECO:0000256" key="1">
    <source>
        <dbReference type="ARBA" id="ARBA00004651"/>
    </source>
</evidence>
<dbReference type="EMBL" id="NEVS01000001">
    <property type="protein sequence ID" value="OZI67286.1"/>
    <property type="molecule type" value="Genomic_DNA"/>
</dbReference>
<feature type="chain" id="PRO_5013238194" evidence="10">
    <location>
        <begin position="29"/>
        <end position="541"/>
    </location>
</feature>
<accession>A0A261UZH0</accession>
<dbReference type="InterPro" id="IPR011989">
    <property type="entry name" value="ARM-like"/>
</dbReference>
<dbReference type="GO" id="GO:0022857">
    <property type="term" value="F:transmembrane transporter activity"/>
    <property type="evidence" value="ECO:0007669"/>
    <property type="project" value="InterPro"/>
</dbReference>
<dbReference type="InterPro" id="IPR016024">
    <property type="entry name" value="ARM-type_fold"/>
</dbReference>
<keyword evidence="3" id="KW-1003">Cell membrane</keyword>
<keyword evidence="7 9" id="KW-0472">Membrane</keyword>
<feature type="transmembrane region" description="Helical" evidence="9">
    <location>
        <begin position="441"/>
        <end position="460"/>
    </location>
</feature>
<protein>
    <submittedName>
        <fullName evidence="11">Urea ABC transporter permease subunit UrtB</fullName>
    </submittedName>
</protein>
<dbReference type="Gene3D" id="1.25.10.10">
    <property type="entry name" value="Leucine-rich Repeat Variant"/>
    <property type="match status" value="1"/>
</dbReference>
<evidence type="ECO:0000313" key="11">
    <source>
        <dbReference type="EMBL" id="OZI67286.1"/>
    </source>
</evidence>
<keyword evidence="5" id="KW-0029">Amino-acid transport</keyword>
<evidence type="ECO:0000256" key="7">
    <source>
        <dbReference type="ARBA" id="ARBA00023136"/>
    </source>
</evidence>
<comment type="caution">
    <text evidence="11">The sequence shown here is derived from an EMBL/GenBank/DDBJ whole genome shotgun (WGS) entry which is preliminary data.</text>
</comment>
<feature type="transmembrane region" description="Helical" evidence="9">
    <location>
        <begin position="283"/>
        <end position="302"/>
    </location>
</feature>
<dbReference type="InterPro" id="IPR052157">
    <property type="entry name" value="BCAA_transport_permease"/>
</dbReference>
<keyword evidence="2" id="KW-0813">Transport</keyword>
<dbReference type="PANTHER" id="PTHR11795">
    <property type="entry name" value="BRANCHED-CHAIN AMINO ACID TRANSPORT SYSTEM PERMEASE PROTEIN LIVH"/>
    <property type="match status" value="1"/>
</dbReference>
<name>A0A261UZH0_9BORD</name>
<evidence type="ECO:0000256" key="8">
    <source>
        <dbReference type="ARBA" id="ARBA00037998"/>
    </source>
</evidence>
<evidence type="ECO:0000256" key="5">
    <source>
        <dbReference type="ARBA" id="ARBA00022970"/>
    </source>
</evidence>
<dbReference type="InterPro" id="IPR017779">
    <property type="entry name" value="ABC_UrtB_bac"/>
</dbReference>
<dbReference type="RefSeq" id="WP_094840479.1">
    <property type="nucleotide sequence ID" value="NZ_NEVS01000001.1"/>
</dbReference>
<dbReference type="CDD" id="cd06582">
    <property type="entry name" value="TM_PBP1_LivH_like"/>
    <property type="match status" value="1"/>
</dbReference>
<dbReference type="NCBIfam" id="TIGR03409">
    <property type="entry name" value="urea_trans_UrtB"/>
    <property type="match status" value="1"/>
</dbReference>
<keyword evidence="6 9" id="KW-1133">Transmembrane helix</keyword>
<evidence type="ECO:0000256" key="4">
    <source>
        <dbReference type="ARBA" id="ARBA00022692"/>
    </source>
</evidence>
<dbReference type="OrthoDB" id="9807115at2"/>
<evidence type="ECO:0000313" key="12">
    <source>
        <dbReference type="Proteomes" id="UP000215767"/>
    </source>
</evidence>
<sequence length="541" mass="56747">MRIALIATILRRLLAACLLAMPMAAALGAGLDASLLAPLAGDDTDAKVQAIRQLGQSTDPAAADVLAAMGSDRLYATADGRVLIDTGKGALDPATGQSQPMPADAGSVMINNRLRRAIDGALAESRLHAADPAQRLAAAQRLQQTSQAAVLPLIVAALDKEKDPQVRSALEIAQANLELKSPDANVRRHAVEILGRSLNTGFIPVLTAMAGRDAQGNYAEPDAGVRDAAAAALRAIDRHLAAIEWAGNLFYGISLGSVLLLAALGLAITFGLMGVINMAHGELLMIGAYATFAVQAAFRAWAPAWLDWYVIAALPVAFVVTALVGMALERTVIRWLYGRPLETLLATWGISLILMQLVRSLFGAQNVEVSNPGWMSGGVTVMGGLVLTYNRLVIVVFSLLVLFFVWLLLNHTRLGLFVRAITQNRRMADCVGVPTGRIDMLAFGLGSGIAGLAGVALSQLGNVGPDLGRGYIVDSFMVVVLGGVGQLAGTVIAALGLGGLNKIMEPYAGAVLAKIAILVLIVLFVQKRPQGLFAPRGRSVE</sequence>
<feature type="transmembrane region" description="Helical" evidence="9">
    <location>
        <begin position="382"/>
        <end position="409"/>
    </location>
</feature>
<comment type="similarity">
    <text evidence="8">Belongs to the binding-protein-dependent transport system permease family. LivHM subfamily.</text>
</comment>
<proteinExistence type="inferred from homology"/>
<evidence type="ECO:0000256" key="2">
    <source>
        <dbReference type="ARBA" id="ARBA00022448"/>
    </source>
</evidence>
<reference evidence="12" key="1">
    <citation type="submission" date="2017-05" db="EMBL/GenBank/DDBJ databases">
        <title>Complete and WGS of Bordetella genogroups.</title>
        <authorList>
            <person name="Spilker T."/>
            <person name="Lipuma J."/>
        </authorList>
    </citation>
    <scope>NUCLEOTIDE SEQUENCE [LARGE SCALE GENOMIC DNA]</scope>
    <source>
        <strain evidence="12">AU8856</strain>
    </source>
</reference>
<keyword evidence="10" id="KW-0732">Signal</keyword>
<organism evidence="11 12">
    <name type="scientific">Bordetella genomosp. 11</name>
    <dbReference type="NCBI Taxonomy" id="1416808"/>
    <lineage>
        <taxon>Bacteria</taxon>
        <taxon>Pseudomonadati</taxon>
        <taxon>Pseudomonadota</taxon>
        <taxon>Betaproteobacteria</taxon>
        <taxon>Burkholderiales</taxon>
        <taxon>Alcaligenaceae</taxon>
        <taxon>Bordetella</taxon>
    </lineage>
</organism>
<dbReference type="Pfam" id="PF02653">
    <property type="entry name" value="BPD_transp_2"/>
    <property type="match status" value="1"/>
</dbReference>
<evidence type="ECO:0000256" key="9">
    <source>
        <dbReference type="SAM" id="Phobius"/>
    </source>
</evidence>
<feature type="transmembrane region" description="Helical" evidence="9">
    <location>
        <begin position="249"/>
        <end position="276"/>
    </location>
</feature>
<feature type="signal peptide" evidence="10">
    <location>
        <begin position="1"/>
        <end position="28"/>
    </location>
</feature>
<dbReference type="Proteomes" id="UP000215767">
    <property type="component" value="Unassembled WGS sequence"/>
</dbReference>
<gene>
    <name evidence="11" type="ORF">CAL28_06285</name>
</gene>
<evidence type="ECO:0000256" key="6">
    <source>
        <dbReference type="ARBA" id="ARBA00022989"/>
    </source>
</evidence>
<evidence type="ECO:0000256" key="3">
    <source>
        <dbReference type="ARBA" id="ARBA00022475"/>
    </source>
</evidence>
<evidence type="ECO:0000256" key="10">
    <source>
        <dbReference type="SAM" id="SignalP"/>
    </source>
</evidence>
<dbReference type="SUPFAM" id="SSF48371">
    <property type="entry name" value="ARM repeat"/>
    <property type="match status" value="1"/>
</dbReference>
<dbReference type="AlphaFoldDB" id="A0A261UZH0"/>
<comment type="subcellular location">
    <subcellularLocation>
        <location evidence="1">Cell membrane</location>
        <topology evidence="1">Multi-pass membrane protein</topology>
    </subcellularLocation>
</comment>
<keyword evidence="4 9" id="KW-0812">Transmembrane</keyword>
<feature type="transmembrane region" description="Helical" evidence="9">
    <location>
        <begin position="472"/>
        <end position="495"/>
    </location>
</feature>
<feature type="transmembrane region" description="Helical" evidence="9">
    <location>
        <begin position="507"/>
        <end position="525"/>
    </location>
</feature>
<dbReference type="InterPro" id="IPR001851">
    <property type="entry name" value="ABC_transp_permease"/>
</dbReference>
<feature type="transmembrane region" description="Helical" evidence="9">
    <location>
        <begin position="308"/>
        <end position="328"/>
    </location>
</feature>
<feature type="transmembrane region" description="Helical" evidence="9">
    <location>
        <begin position="340"/>
        <end position="362"/>
    </location>
</feature>
<dbReference type="PANTHER" id="PTHR11795:SF447">
    <property type="entry name" value="ABC TRANSPORTER PERMEASE PROTEIN"/>
    <property type="match status" value="1"/>
</dbReference>